<proteinExistence type="predicted"/>
<keyword evidence="5" id="KW-0234">DNA repair</keyword>
<dbReference type="SUPFAM" id="SSF48150">
    <property type="entry name" value="DNA-glycosylase"/>
    <property type="match status" value="1"/>
</dbReference>
<dbReference type="InterPro" id="IPR037046">
    <property type="entry name" value="AlkA_N_sf"/>
</dbReference>
<dbReference type="InterPro" id="IPR011257">
    <property type="entry name" value="DNA_glycosylase"/>
</dbReference>
<evidence type="ECO:0000313" key="7">
    <source>
        <dbReference type="EMBL" id="GAA3993156.1"/>
    </source>
</evidence>
<protein>
    <recommendedName>
        <fullName evidence="2">DNA-3-methyladenine glycosylase II</fullName>
        <ecNumber evidence="2">3.2.2.21</ecNumber>
    </recommendedName>
</protein>
<organism evidence="7 8">
    <name type="scientific">Mucilaginibacter dorajii</name>
    <dbReference type="NCBI Taxonomy" id="692994"/>
    <lineage>
        <taxon>Bacteria</taxon>
        <taxon>Pseudomonadati</taxon>
        <taxon>Bacteroidota</taxon>
        <taxon>Sphingobacteriia</taxon>
        <taxon>Sphingobacteriales</taxon>
        <taxon>Sphingobacteriaceae</taxon>
        <taxon>Mucilaginibacter</taxon>
    </lineage>
</organism>
<comment type="catalytic activity">
    <reaction evidence="1">
        <text>Hydrolysis of alkylated DNA, releasing 3-methyladenine, 3-methylguanine, 7-methylguanine and 7-methyladenine.</text>
        <dbReference type="EC" id="3.2.2.21"/>
    </reaction>
</comment>
<comment type="caution">
    <text evidence="7">The sequence shown here is derived from an EMBL/GenBank/DDBJ whole genome shotgun (WGS) entry which is preliminary data.</text>
</comment>
<dbReference type="EMBL" id="BAAAZC010000051">
    <property type="protein sequence ID" value="GAA3993156.1"/>
    <property type="molecule type" value="Genomic_DNA"/>
</dbReference>
<dbReference type="CDD" id="cd00056">
    <property type="entry name" value="ENDO3c"/>
    <property type="match status" value="1"/>
</dbReference>
<keyword evidence="3" id="KW-0227">DNA damage</keyword>
<dbReference type="Proteomes" id="UP001500742">
    <property type="component" value="Unassembled WGS sequence"/>
</dbReference>
<evidence type="ECO:0000256" key="2">
    <source>
        <dbReference type="ARBA" id="ARBA00012000"/>
    </source>
</evidence>
<feature type="domain" description="HhH-GPD" evidence="6">
    <location>
        <begin position="131"/>
        <end position="296"/>
    </location>
</feature>
<dbReference type="Gene3D" id="1.10.340.30">
    <property type="entry name" value="Hypothetical protein, domain 2"/>
    <property type="match status" value="1"/>
</dbReference>
<evidence type="ECO:0000256" key="4">
    <source>
        <dbReference type="ARBA" id="ARBA00022801"/>
    </source>
</evidence>
<dbReference type="EC" id="3.2.2.21" evidence="2"/>
<evidence type="ECO:0000313" key="8">
    <source>
        <dbReference type="Proteomes" id="UP001500742"/>
    </source>
</evidence>
<gene>
    <name evidence="7" type="primary">alkA</name>
    <name evidence="7" type="ORF">GCM10022210_53690</name>
</gene>
<keyword evidence="7" id="KW-0326">Glycosidase</keyword>
<accession>A0ABP7R7T1</accession>
<keyword evidence="8" id="KW-1185">Reference proteome</keyword>
<reference evidence="8" key="1">
    <citation type="journal article" date="2019" name="Int. J. Syst. Evol. Microbiol.">
        <title>The Global Catalogue of Microorganisms (GCM) 10K type strain sequencing project: providing services to taxonomists for standard genome sequencing and annotation.</title>
        <authorList>
            <consortium name="The Broad Institute Genomics Platform"/>
            <consortium name="The Broad Institute Genome Sequencing Center for Infectious Disease"/>
            <person name="Wu L."/>
            <person name="Ma J."/>
        </authorList>
    </citation>
    <scope>NUCLEOTIDE SEQUENCE [LARGE SCALE GENOMIC DNA]</scope>
    <source>
        <strain evidence="8">JCM 16601</strain>
    </source>
</reference>
<dbReference type="GO" id="GO:0016798">
    <property type="term" value="F:hydrolase activity, acting on glycosyl bonds"/>
    <property type="evidence" value="ECO:0007669"/>
    <property type="project" value="UniProtKB-KW"/>
</dbReference>
<dbReference type="RefSeq" id="WP_259096825.1">
    <property type="nucleotide sequence ID" value="NZ_BAAAZC010000051.1"/>
</dbReference>
<dbReference type="InterPro" id="IPR003265">
    <property type="entry name" value="HhH-GPD_domain"/>
</dbReference>
<dbReference type="InterPro" id="IPR012904">
    <property type="entry name" value="OGG_N"/>
</dbReference>
<dbReference type="Pfam" id="PF00730">
    <property type="entry name" value="HhH-GPD"/>
    <property type="match status" value="1"/>
</dbReference>
<sequence length="301" mass="34522">MTTSIPISQTQHFNWQECLWYLNRGFDDCIYQVRAGSVRRAFELEGQQMLVDISYADGSLKLQWLAGLQSTSTINHVHQFVADWFDLERDLTSFYTHLQANKSLAYMADNFKGLRFIGMPDLFESLAWGIIGQQINLSFAYKLKRRLVETYGTSLRYDNEQYWIFPSPANLASLEPAVLRDLQFSQKKAEYLITIAKLFADNAISKPILFALPDFLSRQKLLTDIRGIGVWTANYVLMKSLKENSSIPYGDVGIINALIAHSIISDKKDVKAIDAFYSEFPGWESYLTFYLWRSLAVKPGN</sequence>
<dbReference type="InterPro" id="IPR051912">
    <property type="entry name" value="Alkylbase_DNA_Glycosylase/TA"/>
</dbReference>
<evidence type="ECO:0000259" key="6">
    <source>
        <dbReference type="SMART" id="SM00478"/>
    </source>
</evidence>
<dbReference type="Gene3D" id="3.30.310.20">
    <property type="entry name" value="DNA-3-methyladenine glycosylase AlkA, N-terminal domain"/>
    <property type="match status" value="1"/>
</dbReference>
<dbReference type="PANTHER" id="PTHR43003:SF12">
    <property type="entry name" value="DNA-3-METHYLADENINE GLYCOSYLASE"/>
    <property type="match status" value="1"/>
</dbReference>
<dbReference type="Pfam" id="PF07934">
    <property type="entry name" value="OGG_N"/>
    <property type="match status" value="1"/>
</dbReference>
<evidence type="ECO:0000256" key="3">
    <source>
        <dbReference type="ARBA" id="ARBA00022763"/>
    </source>
</evidence>
<dbReference type="SMART" id="SM00478">
    <property type="entry name" value="ENDO3c"/>
    <property type="match status" value="1"/>
</dbReference>
<evidence type="ECO:0000256" key="5">
    <source>
        <dbReference type="ARBA" id="ARBA00023204"/>
    </source>
</evidence>
<dbReference type="PANTHER" id="PTHR43003">
    <property type="entry name" value="DNA-3-METHYLADENINE GLYCOSYLASE"/>
    <property type="match status" value="1"/>
</dbReference>
<keyword evidence="4" id="KW-0378">Hydrolase</keyword>
<name>A0ABP7R7T1_9SPHI</name>
<evidence type="ECO:0000256" key="1">
    <source>
        <dbReference type="ARBA" id="ARBA00000086"/>
    </source>
</evidence>